<feature type="domain" description="Glycosyl transferase family 1" evidence="1">
    <location>
        <begin position="190"/>
        <end position="343"/>
    </location>
</feature>
<name>A0ABR8TN22_9PSED</name>
<sequence>MDSALGYQLTGTQETPLQILHLLSSGGFYGLERMLLDHCQHTPGHHQVLLLDGPQSLADRFLDAGVQLHRSPDRRSLWRRLQSAEGPLLINGHGFKGLVLGWLAALRFGVPMITTQHGFTPSNRKQRLYTWLSLQLCRTPQVRAVACVAESIARLHQQAGVARHKLHVLPNGLPPAQVPTLVRPASAPAAPVIGFVGRLSHEKGPDRFVELAIQLCRRHPELSAVMLGEGPMRTELAARIEACGLQEKILLAGYQAQMDGWLRSLDVLVLSSRTEGTPMVLLEAMQVGTPIASFAVGGIPDVLCHEDSALLSPADDLSCLTLQVERLLLDPALRQRLIMRAQQVQLGRYHLPSQAEHWRQLYCRVAGD</sequence>
<gene>
    <name evidence="3" type="ORF">H9642_06995</name>
</gene>
<dbReference type="Proteomes" id="UP000611945">
    <property type="component" value="Unassembled WGS sequence"/>
</dbReference>
<dbReference type="CDD" id="cd03801">
    <property type="entry name" value="GT4_PimA-like"/>
    <property type="match status" value="1"/>
</dbReference>
<dbReference type="InterPro" id="IPR001296">
    <property type="entry name" value="Glyco_trans_1"/>
</dbReference>
<dbReference type="SUPFAM" id="SSF53756">
    <property type="entry name" value="UDP-Glycosyltransferase/glycogen phosphorylase"/>
    <property type="match status" value="1"/>
</dbReference>
<accession>A0ABR8TN22</accession>
<evidence type="ECO:0000313" key="4">
    <source>
        <dbReference type="Proteomes" id="UP000611945"/>
    </source>
</evidence>
<organism evidence="3 4">
    <name type="scientific">Serpens gallinarum</name>
    <dbReference type="NCBI Taxonomy" id="2763075"/>
    <lineage>
        <taxon>Bacteria</taxon>
        <taxon>Pseudomonadati</taxon>
        <taxon>Pseudomonadota</taxon>
        <taxon>Gammaproteobacteria</taxon>
        <taxon>Pseudomonadales</taxon>
        <taxon>Pseudomonadaceae</taxon>
        <taxon>Pseudomonas</taxon>
    </lineage>
</organism>
<proteinExistence type="predicted"/>
<keyword evidence="4" id="KW-1185">Reference proteome</keyword>
<dbReference type="Pfam" id="PF13439">
    <property type="entry name" value="Glyco_transf_4"/>
    <property type="match status" value="1"/>
</dbReference>
<evidence type="ECO:0000259" key="2">
    <source>
        <dbReference type="Pfam" id="PF13439"/>
    </source>
</evidence>
<dbReference type="InterPro" id="IPR028098">
    <property type="entry name" value="Glyco_trans_4-like_N"/>
</dbReference>
<dbReference type="Pfam" id="PF00534">
    <property type="entry name" value="Glycos_transf_1"/>
    <property type="match status" value="1"/>
</dbReference>
<evidence type="ECO:0000313" key="3">
    <source>
        <dbReference type="EMBL" id="MBD7976935.1"/>
    </source>
</evidence>
<comment type="caution">
    <text evidence="3">The sequence shown here is derived from an EMBL/GenBank/DDBJ whole genome shotgun (WGS) entry which is preliminary data.</text>
</comment>
<feature type="domain" description="Glycosyltransferase subfamily 4-like N-terminal" evidence="2">
    <location>
        <begin position="68"/>
        <end position="175"/>
    </location>
</feature>
<dbReference type="PANTHER" id="PTHR12526:SF637">
    <property type="entry name" value="GLYCOSYLTRANSFERASE EPSF-RELATED"/>
    <property type="match status" value="1"/>
</dbReference>
<reference evidence="3 4" key="1">
    <citation type="submission" date="2020-08" db="EMBL/GenBank/DDBJ databases">
        <title>A Genomic Blueprint of the Chicken Gut Microbiome.</title>
        <authorList>
            <person name="Gilroy R."/>
            <person name="Ravi A."/>
            <person name="Getino M."/>
            <person name="Pursley I."/>
            <person name="Horton D.L."/>
            <person name="Alikhan N.-F."/>
            <person name="Baker D."/>
            <person name="Gharbi K."/>
            <person name="Hall N."/>
            <person name="Watson M."/>
            <person name="Adriaenssens E.M."/>
            <person name="Foster-Nyarko E."/>
            <person name="Jarju S."/>
            <person name="Secka A."/>
            <person name="Antonio M."/>
            <person name="Oren A."/>
            <person name="Chaudhuri R."/>
            <person name="La Ragione R.M."/>
            <person name="Hildebrand F."/>
            <person name="Pallen M.J."/>
        </authorList>
    </citation>
    <scope>NUCLEOTIDE SEQUENCE [LARGE SCALE GENOMIC DNA]</scope>
    <source>
        <strain evidence="3 4">Sa2CUA2</strain>
    </source>
</reference>
<dbReference type="Gene3D" id="3.40.50.2000">
    <property type="entry name" value="Glycogen Phosphorylase B"/>
    <property type="match status" value="2"/>
</dbReference>
<protein>
    <submittedName>
        <fullName evidence="3">Glycosyltransferase family 4 protein</fullName>
    </submittedName>
</protein>
<evidence type="ECO:0000259" key="1">
    <source>
        <dbReference type="Pfam" id="PF00534"/>
    </source>
</evidence>
<dbReference type="RefSeq" id="WP_251835702.1">
    <property type="nucleotide sequence ID" value="NZ_JACSQG010000002.1"/>
</dbReference>
<dbReference type="EMBL" id="JACSQG010000002">
    <property type="protein sequence ID" value="MBD7976935.1"/>
    <property type="molecule type" value="Genomic_DNA"/>
</dbReference>
<dbReference type="PANTHER" id="PTHR12526">
    <property type="entry name" value="GLYCOSYLTRANSFERASE"/>
    <property type="match status" value="1"/>
</dbReference>